<dbReference type="InterPro" id="IPR001509">
    <property type="entry name" value="Epimerase_deHydtase"/>
</dbReference>
<dbReference type="NCBIfam" id="TIGR01777">
    <property type="entry name" value="yfcH"/>
    <property type="match status" value="1"/>
</dbReference>
<dbReference type="RefSeq" id="WP_254098295.1">
    <property type="nucleotide sequence ID" value="NZ_JANATA010000001.1"/>
</dbReference>
<name>A0AA42BLL1_9ALTE</name>
<comment type="similarity">
    <text evidence="1">Belongs to the NAD(P)-dependent epimerase/dehydratase family. SDR39U1 subfamily.</text>
</comment>
<gene>
    <name evidence="4" type="ORF">NLF92_01950</name>
</gene>
<feature type="domain" description="DUF1731" evidence="3">
    <location>
        <begin position="255"/>
        <end position="301"/>
    </location>
</feature>
<keyword evidence="5" id="KW-1185">Reference proteome</keyword>
<dbReference type="EMBL" id="JANATA010000001">
    <property type="protein sequence ID" value="MCP3427702.1"/>
    <property type="molecule type" value="Genomic_DNA"/>
</dbReference>
<dbReference type="InterPro" id="IPR013549">
    <property type="entry name" value="DUF1731"/>
</dbReference>
<dbReference type="Gene3D" id="3.40.50.720">
    <property type="entry name" value="NAD(P)-binding Rossmann-like Domain"/>
    <property type="match status" value="1"/>
</dbReference>
<comment type="caution">
    <text evidence="4">The sequence shown here is derived from an EMBL/GenBank/DDBJ whole genome shotgun (WGS) entry which is preliminary data.</text>
</comment>
<dbReference type="Proteomes" id="UP001165413">
    <property type="component" value="Unassembled WGS sequence"/>
</dbReference>
<evidence type="ECO:0000256" key="1">
    <source>
        <dbReference type="ARBA" id="ARBA00009353"/>
    </source>
</evidence>
<protein>
    <submittedName>
        <fullName evidence="4">TIGR01777 family oxidoreductase</fullName>
    </submittedName>
</protein>
<dbReference type="InterPro" id="IPR036291">
    <property type="entry name" value="NAD(P)-bd_dom_sf"/>
</dbReference>
<evidence type="ECO:0000313" key="5">
    <source>
        <dbReference type="Proteomes" id="UP001165413"/>
    </source>
</evidence>
<feature type="domain" description="NAD-dependent epimerase/dehydratase" evidence="2">
    <location>
        <begin position="3"/>
        <end position="227"/>
    </location>
</feature>
<reference evidence="4" key="1">
    <citation type="submission" date="2022-07" db="EMBL/GenBank/DDBJ databases">
        <title>Characterization of the Novel Bacterium Alteromonas immobilis LMIT006 and Alteromonas gregis LMIT007.</title>
        <authorList>
            <person name="Lin X."/>
        </authorList>
    </citation>
    <scope>NUCLEOTIDE SEQUENCE</scope>
    <source>
        <strain evidence="4">LMIT007</strain>
    </source>
</reference>
<evidence type="ECO:0000259" key="2">
    <source>
        <dbReference type="Pfam" id="PF01370"/>
    </source>
</evidence>
<proteinExistence type="inferred from homology"/>
<dbReference type="SUPFAM" id="SSF51735">
    <property type="entry name" value="NAD(P)-binding Rossmann-fold domains"/>
    <property type="match status" value="1"/>
</dbReference>
<evidence type="ECO:0000259" key="3">
    <source>
        <dbReference type="Pfam" id="PF08338"/>
    </source>
</evidence>
<dbReference type="Pfam" id="PF08338">
    <property type="entry name" value="DUF1731"/>
    <property type="match status" value="1"/>
</dbReference>
<dbReference type="PANTHER" id="PTHR11092">
    <property type="entry name" value="SUGAR NUCLEOTIDE EPIMERASE RELATED"/>
    <property type="match status" value="1"/>
</dbReference>
<organism evidence="4 5">
    <name type="scientific">Opacimonas viscosa</name>
    <dbReference type="NCBI Taxonomy" id="2961944"/>
    <lineage>
        <taxon>Bacteria</taxon>
        <taxon>Pseudomonadati</taxon>
        <taxon>Pseudomonadota</taxon>
        <taxon>Gammaproteobacteria</taxon>
        <taxon>Alteromonadales</taxon>
        <taxon>Alteromonadaceae</taxon>
        <taxon>Opacimonas</taxon>
    </lineage>
</organism>
<dbReference type="AlphaFoldDB" id="A0AA42BLL1"/>
<dbReference type="CDD" id="cd05242">
    <property type="entry name" value="SDR_a8"/>
    <property type="match status" value="1"/>
</dbReference>
<sequence length="303" mass="32880">MHILVTGGTGLIGRALIPALLSQKHTVTVVSRSPKNVFALFGEAANQGQVQALTLAELKSVEQFSAIINLAGEPIADKRWTTKQKTRITQSRMDITQKLVTLLAAAKTKPHVFISGSAIGFYGRQNSDSITETFTDIHKEFSSTLCAQWEQLALSASTPDTRVCVVRTGVVLSRDGGALSKMYLPFKLGLGGPVSKGDQGFSWIHIKDMVAGLIFLLNNKDASGAYNFTAPNPVTNKVFSQTLAKTLHRPCIFTVPKISMRLLLGEGADLLLFGQFVIPERLENAGFTFNYPHVDQALAAIYS</sequence>
<dbReference type="Pfam" id="PF01370">
    <property type="entry name" value="Epimerase"/>
    <property type="match status" value="1"/>
</dbReference>
<dbReference type="InterPro" id="IPR010099">
    <property type="entry name" value="SDR39U1"/>
</dbReference>
<evidence type="ECO:0000313" key="4">
    <source>
        <dbReference type="EMBL" id="MCP3427702.1"/>
    </source>
</evidence>
<accession>A0AA42BLL1</accession>
<dbReference type="PANTHER" id="PTHR11092:SF0">
    <property type="entry name" value="EPIMERASE FAMILY PROTEIN SDR39U1"/>
    <property type="match status" value="1"/>
</dbReference>